<dbReference type="PANTHER" id="PTHR10655">
    <property type="entry name" value="LYSOPHOSPHOLIPASE-RELATED"/>
    <property type="match status" value="1"/>
</dbReference>
<dbReference type="PANTHER" id="PTHR10655:SF17">
    <property type="entry name" value="LYSOPHOSPHOLIPASE-LIKE PROTEIN 1"/>
    <property type="match status" value="1"/>
</dbReference>
<dbReference type="InterPro" id="IPR003140">
    <property type="entry name" value="PLipase/COase/thioEstase"/>
</dbReference>
<dbReference type="SUPFAM" id="SSF53474">
    <property type="entry name" value="alpha/beta-Hydrolases"/>
    <property type="match status" value="1"/>
</dbReference>
<name>A0A5D9BZK4_9SPHN</name>
<keyword evidence="2" id="KW-0378">Hydrolase</keyword>
<gene>
    <name evidence="4" type="ORF">FYJ91_20280</name>
</gene>
<organism evidence="4 5">
    <name type="scientific">Sphingomonas montanisoli</name>
    <dbReference type="NCBI Taxonomy" id="2606412"/>
    <lineage>
        <taxon>Bacteria</taxon>
        <taxon>Pseudomonadati</taxon>
        <taxon>Pseudomonadota</taxon>
        <taxon>Alphaproteobacteria</taxon>
        <taxon>Sphingomonadales</taxon>
        <taxon>Sphingomonadaceae</taxon>
        <taxon>Sphingomonas</taxon>
    </lineage>
</organism>
<evidence type="ECO:0000313" key="4">
    <source>
        <dbReference type="EMBL" id="TZG24170.1"/>
    </source>
</evidence>
<dbReference type="GO" id="GO:0016787">
    <property type="term" value="F:hydrolase activity"/>
    <property type="evidence" value="ECO:0007669"/>
    <property type="project" value="UniProtKB-KW"/>
</dbReference>
<protein>
    <submittedName>
        <fullName evidence="4">Prolyl oligopeptidase family serine peptidase</fullName>
    </submittedName>
</protein>
<comment type="similarity">
    <text evidence="1">Belongs to the AB hydrolase superfamily. AB hydrolase 2 family.</text>
</comment>
<keyword evidence="5" id="KW-1185">Reference proteome</keyword>
<dbReference type="InterPro" id="IPR029058">
    <property type="entry name" value="AB_hydrolase_fold"/>
</dbReference>
<accession>A0A5D9BZK4</accession>
<proteinExistence type="inferred from homology"/>
<dbReference type="InterPro" id="IPR050565">
    <property type="entry name" value="LYPA1-2/EST-like"/>
</dbReference>
<evidence type="ECO:0000259" key="3">
    <source>
        <dbReference type="Pfam" id="PF02230"/>
    </source>
</evidence>
<sequence length="215" mass="22350">MLDGPRLAPLSGSKPNALVILIHGYGSNGDDLISLAAMIQPALPDAAFVAPNAPSQIPRMAAAHQWWPIETFSMAERAAGAASAAPELDAFVTQELDATGLSSDRLLLVGFSQGTMMALHVGLRRPDPIAGIVGISGMLVAPDRLEADIRSRPPVLLIHGTEDDVVPFRSMDLAATALTAAGVRVETHASPGVAHSVGQDGLVAATEFARRSLLP</sequence>
<evidence type="ECO:0000256" key="2">
    <source>
        <dbReference type="ARBA" id="ARBA00022801"/>
    </source>
</evidence>
<dbReference type="RefSeq" id="WP_149524145.1">
    <property type="nucleotide sequence ID" value="NZ_VTOU01000007.1"/>
</dbReference>
<dbReference type="EMBL" id="VTOU01000007">
    <property type="protein sequence ID" value="TZG24170.1"/>
    <property type="molecule type" value="Genomic_DNA"/>
</dbReference>
<evidence type="ECO:0000256" key="1">
    <source>
        <dbReference type="ARBA" id="ARBA00006499"/>
    </source>
</evidence>
<evidence type="ECO:0000313" key="5">
    <source>
        <dbReference type="Proteomes" id="UP000322077"/>
    </source>
</evidence>
<comment type="caution">
    <text evidence="4">The sequence shown here is derived from an EMBL/GenBank/DDBJ whole genome shotgun (WGS) entry which is preliminary data.</text>
</comment>
<reference evidence="4 5" key="1">
    <citation type="submission" date="2019-08" db="EMBL/GenBank/DDBJ databases">
        <authorList>
            <person name="Wang G."/>
            <person name="Xu Z."/>
        </authorList>
    </citation>
    <scope>NUCLEOTIDE SEQUENCE [LARGE SCALE GENOMIC DNA]</scope>
    <source>
        <strain evidence="4 5">ZX</strain>
    </source>
</reference>
<feature type="domain" description="Phospholipase/carboxylesterase/thioesterase" evidence="3">
    <location>
        <begin position="13"/>
        <end position="210"/>
    </location>
</feature>
<dbReference type="AlphaFoldDB" id="A0A5D9BZK4"/>
<dbReference type="Proteomes" id="UP000322077">
    <property type="component" value="Unassembled WGS sequence"/>
</dbReference>
<dbReference type="Pfam" id="PF02230">
    <property type="entry name" value="Abhydrolase_2"/>
    <property type="match status" value="1"/>
</dbReference>
<dbReference type="Gene3D" id="3.40.50.1820">
    <property type="entry name" value="alpha/beta hydrolase"/>
    <property type="match status" value="1"/>
</dbReference>